<proteinExistence type="predicted"/>
<reference evidence="2 3" key="1">
    <citation type="submission" date="2018-04" db="EMBL/GenBank/DDBJ databases">
        <title>Novel Campyloabacter and Helicobacter Species and Strains.</title>
        <authorList>
            <person name="Mannion A.J."/>
            <person name="Shen Z."/>
            <person name="Fox J.G."/>
        </authorList>
    </citation>
    <scope>NUCLEOTIDE SEQUENCE [LARGE SCALE GENOMIC DNA]</scope>
    <source>
        <strain evidence="2 3">ATCC 700242</strain>
    </source>
</reference>
<keyword evidence="3" id="KW-1185">Reference proteome</keyword>
<evidence type="ECO:0000256" key="1">
    <source>
        <dbReference type="SAM" id="Coils"/>
    </source>
</evidence>
<dbReference type="EMBL" id="NXLU01000013">
    <property type="protein sequence ID" value="RDU68132.1"/>
    <property type="molecule type" value="Genomic_DNA"/>
</dbReference>
<gene>
    <name evidence="2" type="ORF">CQA62_06600</name>
</gene>
<sequence>MEETIKATIKSKDGTRVFALPTRVVSQKTQGILRRFFEGKESVTIEDTLSFLITSIEAESRMSEKNLQLQEEIKKQQTKIEELCDKLEHL</sequence>
<evidence type="ECO:0000313" key="2">
    <source>
        <dbReference type="EMBL" id="RDU68132.1"/>
    </source>
</evidence>
<dbReference type="AlphaFoldDB" id="A0A3D8ISG0"/>
<feature type="coiled-coil region" evidence="1">
    <location>
        <begin position="59"/>
        <end position="86"/>
    </location>
</feature>
<name>A0A3D8ISG0_9HELI</name>
<dbReference type="RefSeq" id="WP_104725165.1">
    <property type="nucleotide sequence ID" value="NZ_FZNE01000016.1"/>
</dbReference>
<organism evidence="2 3">
    <name type="scientific">Helicobacter cholecystus</name>
    <dbReference type="NCBI Taxonomy" id="45498"/>
    <lineage>
        <taxon>Bacteria</taxon>
        <taxon>Pseudomonadati</taxon>
        <taxon>Campylobacterota</taxon>
        <taxon>Epsilonproteobacteria</taxon>
        <taxon>Campylobacterales</taxon>
        <taxon>Helicobacteraceae</taxon>
        <taxon>Helicobacter</taxon>
    </lineage>
</organism>
<comment type="caution">
    <text evidence="2">The sequence shown here is derived from an EMBL/GenBank/DDBJ whole genome shotgun (WGS) entry which is preliminary data.</text>
</comment>
<evidence type="ECO:0000313" key="3">
    <source>
        <dbReference type="Proteomes" id="UP000257067"/>
    </source>
</evidence>
<protein>
    <submittedName>
        <fullName evidence="2">Uncharacterized protein</fullName>
    </submittedName>
</protein>
<dbReference type="OrthoDB" id="9976530at2"/>
<dbReference type="Proteomes" id="UP000257067">
    <property type="component" value="Unassembled WGS sequence"/>
</dbReference>
<accession>A0A3D8ISG0</accession>
<keyword evidence="1" id="KW-0175">Coiled coil</keyword>